<feature type="compositionally biased region" description="Basic and acidic residues" evidence="5">
    <location>
        <begin position="36"/>
        <end position="48"/>
    </location>
</feature>
<dbReference type="PROSITE" id="PS51886">
    <property type="entry name" value="TLDC"/>
    <property type="match status" value="1"/>
</dbReference>
<feature type="compositionally biased region" description="Low complexity" evidence="5">
    <location>
        <begin position="161"/>
        <end position="180"/>
    </location>
</feature>
<evidence type="ECO:0000313" key="8">
    <source>
        <dbReference type="Proteomes" id="UP000279259"/>
    </source>
</evidence>
<accession>A0A427YWI5</accession>
<sequence length="487" mass="53131">MSSTAGPSKRRSSASSASDGRVSSEFGAFSSAAVSRKHDGAGLGEHDLLGSFEDLPQQRASSEVQLRPRNDAHFQVDLLGDDFWHDHDRQHTAEGSRGRPPETVHQTEPIHVNLPPRPLEISPDYIPPVRSPRRLSQPYFFAGPSSPPRVTDAGKDIVFHPSVSPSHSPSRGSSWPGRRGQTPEQENSPSKSGSAHSKLLNTLTTTTKLASKWKTVLDPATFHPPHPFPPHSPTPEAERASPTAAPIDITHTTPFATPEQVAGSYIPPTGAPGFNAHSNVEAHAGQSNRDEWPRLSLRGRREVTIPVLTQSQADQLRRHLPPRQRMSGGWTLLFSLDQHGASLSTLYRQVEKSSSRRRGFGNLLVARAFSGMTFGVYMNESIVKREGTFYGSGESFMFKIIPDHPFPRVFKWTGKNQYFALCENSFISFGGGGGAYGLVLDSTFTRNSSATSPAYDNEVLCVAEASLSEKAVGFDCQGLEVWATGEE</sequence>
<evidence type="ECO:0000259" key="6">
    <source>
        <dbReference type="PROSITE" id="PS51886"/>
    </source>
</evidence>
<protein>
    <recommendedName>
        <fullName evidence="4">Oxidation resistance protein 1</fullName>
    </recommendedName>
</protein>
<evidence type="ECO:0000256" key="4">
    <source>
        <dbReference type="ARBA" id="ARBA00040604"/>
    </source>
</evidence>
<feature type="region of interest" description="Disordered" evidence="5">
    <location>
        <begin position="259"/>
        <end position="296"/>
    </location>
</feature>
<dbReference type="GO" id="GO:0006979">
    <property type="term" value="P:response to oxidative stress"/>
    <property type="evidence" value="ECO:0007669"/>
    <property type="project" value="TreeGrafter"/>
</dbReference>
<dbReference type="OrthoDB" id="26679at2759"/>
<comment type="similarity">
    <text evidence="2">Belongs to the OXR1 family.</text>
</comment>
<dbReference type="PANTHER" id="PTHR23354:SF62">
    <property type="entry name" value="MUSTARD, ISOFORM V"/>
    <property type="match status" value="1"/>
</dbReference>
<evidence type="ECO:0000256" key="5">
    <source>
        <dbReference type="SAM" id="MobiDB-lite"/>
    </source>
</evidence>
<feature type="compositionally biased region" description="Basic and acidic residues" evidence="5">
    <location>
        <begin position="85"/>
        <end position="102"/>
    </location>
</feature>
<feature type="domain" description="TLDc" evidence="6">
    <location>
        <begin position="306"/>
        <end position="485"/>
    </location>
</feature>
<comment type="caution">
    <text evidence="7">The sequence shown here is derived from an EMBL/GenBank/DDBJ whole genome shotgun (WGS) entry which is preliminary data.</text>
</comment>
<dbReference type="SMART" id="SM00584">
    <property type="entry name" value="TLDc"/>
    <property type="match status" value="1"/>
</dbReference>
<feature type="region of interest" description="Disordered" evidence="5">
    <location>
        <begin position="218"/>
        <end position="242"/>
    </location>
</feature>
<evidence type="ECO:0000256" key="1">
    <source>
        <dbReference type="ARBA" id="ARBA00004173"/>
    </source>
</evidence>
<feature type="compositionally biased region" description="Polar residues" evidence="5">
    <location>
        <begin position="182"/>
        <end position="195"/>
    </location>
</feature>
<dbReference type="EMBL" id="RSCD01000001">
    <property type="protein sequence ID" value="RSH95385.1"/>
    <property type="molecule type" value="Genomic_DNA"/>
</dbReference>
<dbReference type="GO" id="GO:0005739">
    <property type="term" value="C:mitochondrion"/>
    <property type="evidence" value="ECO:0007669"/>
    <property type="project" value="UniProtKB-SubCell"/>
</dbReference>
<dbReference type="Pfam" id="PF07534">
    <property type="entry name" value="TLD"/>
    <property type="match status" value="1"/>
</dbReference>
<evidence type="ECO:0000256" key="2">
    <source>
        <dbReference type="ARBA" id="ARBA00009540"/>
    </source>
</evidence>
<dbReference type="Proteomes" id="UP000279259">
    <property type="component" value="Unassembled WGS sequence"/>
</dbReference>
<evidence type="ECO:0000313" key="7">
    <source>
        <dbReference type="EMBL" id="RSH95385.1"/>
    </source>
</evidence>
<name>A0A427YWI5_9TREE</name>
<keyword evidence="8" id="KW-1185">Reference proteome</keyword>
<dbReference type="AlphaFoldDB" id="A0A427YWI5"/>
<gene>
    <name evidence="7" type="primary">OXR1</name>
    <name evidence="7" type="ORF">EHS25_000472</name>
</gene>
<reference evidence="7 8" key="1">
    <citation type="submission" date="2018-11" db="EMBL/GenBank/DDBJ databases">
        <title>Genome sequence of Saitozyma podzolica DSM 27192.</title>
        <authorList>
            <person name="Aliyu H."/>
            <person name="Gorte O."/>
            <person name="Ochsenreither K."/>
        </authorList>
    </citation>
    <scope>NUCLEOTIDE SEQUENCE [LARGE SCALE GENOMIC DNA]</scope>
    <source>
        <strain evidence="7 8">DSM 27192</strain>
    </source>
</reference>
<feature type="region of interest" description="Disordered" evidence="5">
    <location>
        <begin position="142"/>
        <end position="197"/>
    </location>
</feature>
<proteinExistence type="inferred from homology"/>
<keyword evidence="3" id="KW-0496">Mitochondrion</keyword>
<feature type="region of interest" description="Disordered" evidence="5">
    <location>
        <begin position="1"/>
        <end position="72"/>
    </location>
</feature>
<dbReference type="InterPro" id="IPR006571">
    <property type="entry name" value="TLDc_dom"/>
</dbReference>
<feature type="compositionally biased region" description="Low complexity" evidence="5">
    <location>
        <begin position="13"/>
        <end position="24"/>
    </location>
</feature>
<comment type="subcellular location">
    <subcellularLocation>
        <location evidence="1">Mitochondrion</location>
    </subcellularLocation>
</comment>
<feature type="compositionally biased region" description="Pro residues" evidence="5">
    <location>
        <begin position="222"/>
        <end position="233"/>
    </location>
</feature>
<dbReference type="GO" id="GO:0005634">
    <property type="term" value="C:nucleus"/>
    <property type="evidence" value="ECO:0007669"/>
    <property type="project" value="TreeGrafter"/>
</dbReference>
<dbReference type="PANTHER" id="PTHR23354">
    <property type="entry name" value="NUCLEOLAR PROTEIN 7/ESTROGEN RECEPTOR COACTIVATOR-RELATED"/>
    <property type="match status" value="1"/>
</dbReference>
<organism evidence="7 8">
    <name type="scientific">Saitozyma podzolica</name>
    <dbReference type="NCBI Taxonomy" id="1890683"/>
    <lineage>
        <taxon>Eukaryota</taxon>
        <taxon>Fungi</taxon>
        <taxon>Dikarya</taxon>
        <taxon>Basidiomycota</taxon>
        <taxon>Agaricomycotina</taxon>
        <taxon>Tremellomycetes</taxon>
        <taxon>Tremellales</taxon>
        <taxon>Trimorphomycetaceae</taxon>
        <taxon>Saitozyma</taxon>
    </lineage>
</organism>
<evidence type="ECO:0000256" key="3">
    <source>
        <dbReference type="ARBA" id="ARBA00023128"/>
    </source>
</evidence>
<dbReference type="STRING" id="1890683.A0A427YWI5"/>
<feature type="region of interest" description="Disordered" evidence="5">
    <location>
        <begin position="85"/>
        <end position="121"/>
    </location>
</feature>